<organism evidence="2 3">
    <name type="scientific">Lupinus albus</name>
    <name type="common">White lupine</name>
    <name type="synonym">Lupinus termis</name>
    <dbReference type="NCBI Taxonomy" id="3870"/>
    <lineage>
        <taxon>Eukaryota</taxon>
        <taxon>Viridiplantae</taxon>
        <taxon>Streptophyta</taxon>
        <taxon>Embryophyta</taxon>
        <taxon>Tracheophyta</taxon>
        <taxon>Spermatophyta</taxon>
        <taxon>Magnoliopsida</taxon>
        <taxon>eudicotyledons</taxon>
        <taxon>Gunneridae</taxon>
        <taxon>Pentapetalae</taxon>
        <taxon>rosids</taxon>
        <taxon>fabids</taxon>
        <taxon>Fabales</taxon>
        <taxon>Fabaceae</taxon>
        <taxon>Papilionoideae</taxon>
        <taxon>50 kb inversion clade</taxon>
        <taxon>genistoids sensu lato</taxon>
        <taxon>core genistoids</taxon>
        <taxon>Genisteae</taxon>
        <taxon>Lupinus</taxon>
    </lineage>
</organism>
<protein>
    <submittedName>
        <fullName evidence="2">Uncharacterized protein</fullName>
    </submittedName>
</protein>
<dbReference type="EMBL" id="WOCE01000018">
    <property type="protein sequence ID" value="KAE9594078.1"/>
    <property type="molecule type" value="Genomic_DNA"/>
</dbReference>
<evidence type="ECO:0000313" key="2">
    <source>
        <dbReference type="EMBL" id="KAE9594078.1"/>
    </source>
</evidence>
<dbReference type="AlphaFoldDB" id="A0A6A4P4W2"/>
<gene>
    <name evidence="2" type="ORF">Lalb_Chr18g0049941</name>
</gene>
<sequence>MVSFDLFMIFPDFVMPLNSFLINRTITSCFSNMPFYDFPIQSSLKSVCMCCAALCYDIVYMGGWIMLSGFYMWIWYMNWGCVTVIWLSV</sequence>
<evidence type="ECO:0000313" key="3">
    <source>
        <dbReference type="Proteomes" id="UP000447434"/>
    </source>
</evidence>
<proteinExistence type="predicted"/>
<dbReference type="Proteomes" id="UP000447434">
    <property type="component" value="Chromosome 18"/>
</dbReference>
<feature type="transmembrane region" description="Helical" evidence="1">
    <location>
        <begin position="44"/>
        <end position="64"/>
    </location>
</feature>
<keyword evidence="1" id="KW-0812">Transmembrane</keyword>
<name>A0A6A4P4W2_LUPAL</name>
<reference evidence="3" key="1">
    <citation type="journal article" date="2020" name="Nat. Commun.">
        <title>Genome sequence of the cluster root forming white lupin.</title>
        <authorList>
            <person name="Hufnagel B."/>
            <person name="Marques A."/>
            <person name="Soriano A."/>
            <person name="Marques L."/>
            <person name="Divol F."/>
            <person name="Doumas P."/>
            <person name="Sallet E."/>
            <person name="Mancinotti D."/>
            <person name="Carrere S."/>
            <person name="Marande W."/>
            <person name="Arribat S."/>
            <person name="Keller J."/>
            <person name="Huneau C."/>
            <person name="Blein T."/>
            <person name="Aime D."/>
            <person name="Laguerre M."/>
            <person name="Taylor J."/>
            <person name="Schubert V."/>
            <person name="Nelson M."/>
            <person name="Geu-Flores F."/>
            <person name="Crespi M."/>
            <person name="Gallardo-Guerrero K."/>
            <person name="Delaux P.-M."/>
            <person name="Salse J."/>
            <person name="Berges H."/>
            <person name="Guyot R."/>
            <person name="Gouzy J."/>
            <person name="Peret B."/>
        </authorList>
    </citation>
    <scope>NUCLEOTIDE SEQUENCE [LARGE SCALE GENOMIC DNA]</scope>
    <source>
        <strain evidence="3">cv. Amiga</strain>
    </source>
</reference>
<keyword evidence="1" id="KW-0472">Membrane</keyword>
<accession>A0A6A4P4W2</accession>
<keyword evidence="3" id="KW-1185">Reference proteome</keyword>
<evidence type="ECO:0000256" key="1">
    <source>
        <dbReference type="SAM" id="Phobius"/>
    </source>
</evidence>
<comment type="caution">
    <text evidence="2">The sequence shown here is derived from an EMBL/GenBank/DDBJ whole genome shotgun (WGS) entry which is preliminary data.</text>
</comment>
<keyword evidence="1" id="KW-1133">Transmembrane helix</keyword>